<accession>A0ABQ4Q0F7</accession>
<proteinExistence type="predicted"/>
<dbReference type="Gene3D" id="3.40.50.2300">
    <property type="match status" value="1"/>
</dbReference>
<dbReference type="PANTHER" id="PTHR44591">
    <property type="entry name" value="STRESS RESPONSE REGULATOR PROTEIN 1"/>
    <property type="match status" value="1"/>
</dbReference>
<dbReference type="PROSITE" id="PS50110">
    <property type="entry name" value="RESPONSE_REGULATORY"/>
    <property type="match status" value="1"/>
</dbReference>
<comment type="caution">
    <text evidence="2">Lacks conserved residue(s) required for the propagation of feature annotation.</text>
</comment>
<keyword evidence="1" id="KW-0597">Phosphoprotein</keyword>
<dbReference type="Pfam" id="PF00072">
    <property type="entry name" value="Response_reg"/>
    <property type="match status" value="1"/>
</dbReference>
<keyword evidence="5" id="KW-1185">Reference proteome</keyword>
<dbReference type="Proteomes" id="UP000887222">
    <property type="component" value="Unassembled WGS sequence"/>
</dbReference>
<gene>
    <name evidence="4" type="ORF">NCCP691_05920</name>
</gene>
<evidence type="ECO:0000313" key="5">
    <source>
        <dbReference type="Proteomes" id="UP000887222"/>
    </source>
</evidence>
<dbReference type="EMBL" id="BPMK01000002">
    <property type="protein sequence ID" value="GIZ50578.1"/>
    <property type="molecule type" value="Genomic_DNA"/>
</dbReference>
<dbReference type="SUPFAM" id="SSF52172">
    <property type="entry name" value="CheY-like"/>
    <property type="match status" value="1"/>
</dbReference>
<feature type="domain" description="Response regulatory" evidence="3">
    <location>
        <begin position="156"/>
        <end position="272"/>
    </location>
</feature>
<protein>
    <recommendedName>
        <fullName evidence="3">Response regulatory domain-containing protein</fullName>
    </recommendedName>
</protein>
<dbReference type="RefSeq" id="WP_220806750.1">
    <property type="nucleotide sequence ID" value="NZ_BPMK01000002.1"/>
</dbReference>
<evidence type="ECO:0000256" key="2">
    <source>
        <dbReference type="PROSITE-ProRule" id="PRU00169"/>
    </source>
</evidence>
<evidence type="ECO:0000259" key="3">
    <source>
        <dbReference type="PROSITE" id="PS50110"/>
    </source>
</evidence>
<evidence type="ECO:0000313" key="4">
    <source>
        <dbReference type="EMBL" id="GIZ50578.1"/>
    </source>
</evidence>
<organism evidence="4 5">
    <name type="scientific">Noviherbaspirillum aridicola</name>
    <dbReference type="NCBI Taxonomy" id="2849687"/>
    <lineage>
        <taxon>Bacteria</taxon>
        <taxon>Pseudomonadati</taxon>
        <taxon>Pseudomonadota</taxon>
        <taxon>Betaproteobacteria</taxon>
        <taxon>Burkholderiales</taxon>
        <taxon>Oxalobacteraceae</taxon>
        <taxon>Noviherbaspirillum</taxon>
    </lineage>
</organism>
<dbReference type="InterPro" id="IPR001789">
    <property type="entry name" value="Sig_transdc_resp-reg_receiver"/>
</dbReference>
<dbReference type="PANTHER" id="PTHR44591:SF3">
    <property type="entry name" value="RESPONSE REGULATORY DOMAIN-CONTAINING PROTEIN"/>
    <property type="match status" value="1"/>
</dbReference>
<name>A0ABQ4Q0F7_9BURK</name>
<evidence type="ECO:0000256" key="1">
    <source>
        <dbReference type="ARBA" id="ARBA00022553"/>
    </source>
</evidence>
<dbReference type="InterPro" id="IPR050595">
    <property type="entry name" value="Bact_response_regulator"/>
</dbReference>
<comment type="caution">
    <text evidence="4">The sequence shown here is derived from an EMBL/GenBank/DDBJ whole genome shotgun (WGS) entry which is preliminary data.</text>
</comment>
<sequence>MSKQAFPFAVRAIGFSAGELSRLAAQLAAARQRGFRYILLEEDNLQDPDLYLVDGEDLRALAAVSDLRPGDLRPVLLVGAPAVEMPCQCIPRPVEAGALFAGLDALVERRADALSRLQASDVVRVPERRRRPRPDLDLGDPARYERMRRKIPENGVVLVVDRHPALHEAVAAMLRRQGAEVVRVDSETAAVGLREQRQVSLLLINTSTPHVDPYRLCWALQEQGSQVRHACVLLVGPHFVYDPEQARFAGVDGFLRKPLGAPALMSVLKRYLPARGASVQDSVPDPN</sequence>
<dbReference type="InterPro" id="IPR011006">
    <property type="entry name" value="CheY-like_superfamily"/>
</dbReference>
<reference evidence="4 5" key="1">
    <citation type="journal article" date="2022" name="Int. J. Syst. Evol. Microbiol.">
        <title>Noviherbaspirillum aridicola sp. nov., isolated from an arid soil in Pakistan.</title>
        <authorList>
            <person name="Khan I.U."/>
            <person name="Saqib M."/>
            <person name="Amin A."/>
            <person name="Hussain F."/>
            <person name="Li L."/>
            <person name="Liu Y.H."/>
            <person name="Fang B.Z."/>
            <person name="Ahmed I."/>
            <person name="Li W.J."/>
        </authorList>
    </citation>
    <scope>NUCLEOTIDE SEQUENCE [LARGE SCALE GENOMIC DNA]</scope>
    <source>
        <strain evidence="4 5">NCCP-691</strain>
    </source>
</reference>